<dbReference type="OrthoDB" id="5954868at2759"/>
<organism evidence="3 4">
    <name type="scientific">Paraglomus occultum</name>
    <dbReference type="NCBI Taxonomy" id="144539"/>
    <lineage>
        <taxon>Eukaryota</taxon>
        <taxon>Fungi</taxon>
        <taxon>Fungi incertae sedis</taxon>
        <taxon>Mucoromycota</taxon>
        <taxon>Glomeromycotina</taxon>
        <taxon>Glomeromycetes</taxon>
        <taxon>Paraglomerales</taxon>
        <taxon>Paraglomeraceae</taxon>
        <taxon>Paraglomus</taxon>
    </lineage>
</organism>
<dbReference type="Proteomes" id="UP000789572">
    <property type="component" value="Unassembled WGS sequence"/>
</dbReference>
<keyword evidence="2" id="KW-0472">Membrane</keyword>
<dbReference type="PANTHER" id="PTHR31389">
    <property type="entry name" value="LD39211P"/>
    <property type="match status" value="1"/>
</dbReference>
<sequence length="423" mass="47900">MVMGKGQAPRGTQYRKAYAILVIFAFVVTASLIRGLLSELGNSDELVNAGGDYQNAKQDDLADHKTLPDKQTNNENTQGSENDLTDGVDDDENVIIVDDDDRQMTNEEDLDNTNGNKAGDAGNAGDADDVDNIAVSDNHFCPLTAWIYHMYEVRIQLEQHQRPRLLVYDLGLLPFQQDILNILYERGYVDEVRVFDYGLFPDFFNVNVSRGEYAWKPVIVAEIARDYPGVVFWLDSGTFISPIFLRQLKPKLNSARGFLSPRSVGVLARWTHPGVFKYYNVSKSKYRGVGNCNGAVVIFDTNRVQNIIDDWEKCARVKDCIAPPGSSRDNHRQDQAILTLVAANHNYFCTEKTRTFRFATHQDISCLSNIAKFERKHPLTWTPTDEVKEYIAEYIKNFFVLHPDTDDCYNPWTDAACPDSPDV</sequence>
<feature type="compositionally biased region" description="Acidic residues" evidence="1">
    <location>
        <begin position="83"/>
        <end position="111"/>
    </location>
</feature>
<dbReference type="PANTHER" id="PTHR31389:SF4">
    <property type="entry name" value="LD39211P"/>
    <property type="match status" value="1"/>
</dbReference>
<reference evidence="3" key="1">
    <citation type="submission" date="2021-06" db="EMBL/GenBank/DDBJ databases">
        <authorList>
            <person name="Kallberg Y."/>
            <person name="Tangrot J."/>
            <person name="Rosling A."/>
        </authorList>
    </citation>
    <scope>NUCLEOTIDE SEQUENCE</scope>
    <source>
        <strain evidence="3">IA702</strain>
    </source>
</reference>
<name>A0A9N8YVZ9_9GLOM</name>
<keyword evidence="2" id="KW-0812">Transmembrane</keyword>
<gene>
    <name evidence="3" type="ORF">POCULU_LOCUS308</name>
</gene>
<proteinExistence type="predicted"/>
<feature type="region of interest" description="Disordered" evidence="1">
    <location>
        <begin position="64"/>
        <end position="124"/>
    </location>
</feature>
<keyword evidence="4" id="KW-1185">Reference proteome</keyword>
<evidence type="ECO:0000313" key="4">
    <source>
        <dbReference type="Proteomes" id="UP000789572"/>
    </source>
</evidence>
<dbReference type="AlphaFoldDB" id="A0A9N8YVZ9"/>
<feature type="compositionally biased region" description="Polar residues" evidence="1">
    <location>
        <begin position="69"/>
        <end position="82"/>
    </location>
</feature>
<keyword evidence="2" id="KW-1133">Transmembrane helix</keyword>
<evidence type="ECO:0000256" key="1">
    <source>
        <dbReference type="SAM" id="MobiDB-lite"/>
    </source>
</evidence>
<feature type="transmembrane region" description="Helical" evidence="2">
    <location>
        <begin position="17"/>
        <end position="37"/>
    </location>
</feature>
<evidence type="ECO:0000256" key="2">
    <source>
        <dbReference type="SAM" id="Phobius"/>
    </source>
</evidence>
<accession>A0A9N8YVZ9</accession>
<dbReference type="EMBL" id="CAJVPJ010000015">
    <property type="protein sequence ID" value="CAG8456106.1"/>
    <property type="molecule type" value="Genomic_DNA"/>
</dbReference>
<comment type="caution">
    <text evidence="3">The sequence shown here is derived from an EMBL/GenBank/DDBJ whole genome shotgun (WGS) entry which is preliminary data.</text>
</comment>
<evidence type="ECO:0000313" key="3">
    <source>
        <dbReference type="EMBL" id="CAG8456106.1"/>
    </source>
</evidence>
<protein>
    <submittedName>
        <fullName evidence="3">3876_t:CDS:1</fullName>
    </submittedName>
</protein>
<feature type="compositionally biased region" description="Low complexity" evidence="1">
    <location>
        <begin position="112"/>
        <end position="124"/>
    </location>
</feature>